<sequence>MRIMQGLSVSLSALRRNKLRSLLTVLGIIIGIAAVVAMVSVGGGLKHFVIAEFDRIGGATTIVLYRPGEIKDKDGKWVRNKTTERLEYQDISAISSFCPSIKNISGIIGSGGKTVLYRGRNKSVDVEGVTPKYSEGRNWPVESGYFFEDQDLVENRMVCAIGSKVRQDVFGDVDPIGEVLRISDQRFTVVATMIEKGNKMATTNWDNRVL</sequence>
<dbReference type="InterPro" id="IPR025857">
    <property type="entry name" value="MacB_PCD"/>
</dbReference>
<organism evidence="3">
    <name type="scientific">marine metagenome</name>
    <dbReference type="NCBI Taxonomy" id="408172"/>
    <lineage>
        <taxon>unclassified sequences</taxon>
        <taxon>metagenomes</taxon>
        <taxon>ecological metagenomes</taxon>
    </lineage>
</organism>
<dbReference type="GO" id="GO:0005886">
    <property type="term" value="C:plasma membrane"/>
    <property type="evidence" value="ECO:0007669"/>
    <property type="project" value="TreeGrafter"/>
</dbReference>
<gene>
    <name evidence="3" type="ORF">METZ01_LOCUS335853</name>
</gene>
<proteinExistence type="predicted"/>
<evidence type="ECO:0000259" key="2">
    <source>
        <dbReference type="Pfam" id="PF12704"/>
    </source>
</evidence>
<evidence type="ECO:0000256" key="1">
    <source>
        <dbReference type="SAM" id="Phobius"/>
    </source>
</evidence>
<keyword evidence="1" id="KW-0812">Transmembrane</keyword>
<protein>
    <recommendedName>
        <fullName evidence="2">MacB-like periplasmic core domain-containing protein</fullName>
    </recommendedName>
</protein>
<dbReference type="PANTHER" id="PTHR30572">
    <property type="entry name" value="MEMBRANE COMPONENT OF TRANSPORTER-RELATED"/>
    <property type="match status" value="1"/>
</dbReference>
<dbReference type="Pfam" id="PF12704">
    <property type="entry name" value="MacB_PCD"/>
    <property type="match status" value="1"/>
</dbReference>
<dbReference type="AlphaFoldDB" id="A0A382QBQ1"/>
<accession>A0A382QBQ1</accession>
<feature type="domain" description="MacB-like periplasmic core" evidence="2">
    <location>
        <begin position="21"/>
        <end position="209"/>
    </location>
</feature>
<dbReference type="PANTHER" id="PTHR30572:SF4">
    <property type="entry name" value="ABC TRANSPORTER PERMEASE YTRF"/>
    <property type="match status" value="1"/>
</dbReference>
<dbReference type="EMBL" id="UINC01113410">
    <property type="protein sequence ID" value="SVC82999.1"/>
    <property type="molecule type" value="Genomic_DNA"/>
</dbReference>
<keyword evidence="1" id="KW-0472">Membrane</keyword>
<feature type="transmembrane region" description="Helical" evidence="1">
    <location>
        <begin position="21"/>
        <end position="45"/>
    </location>
</feature>
<dbReference type="InterPro" id="IPR050250">
    <property type="entry name" value="Macrolide_Exporter_MacB"/>
</dbReference>
<reference evidence="3" key="1">
    <citation type="submission" date="2018-05" db="EMBL/GenBank/DDBJ databases">
        <authorList>
            <person name="Lanie J.A."/>
            <person name="Ng W.-L."/>
            <person name="Kazmierczak K.M."/>
            <person name="Andrzejewski T.M."/>
            <person name="Davidsen T.M."/>
            <person name="Wayne K.J."/>
            <person name="Tettelin H."/>
            <person name="Glass J.I."/>
            <person name="Rusch D."/>
            <person name="Podicherti R."/>
            <person name="Tsui H.-C.T."/>
            <person name="Winkler M.E."/>
        </authorList>
    </citation>
    <scope>NUCLEOTIDE SEQUENCE</scope>
</reference>
<name>A0A382QBQ1_9ZZZZ</name>
<keyword evidence="1" id="KW-1133">Transmembrane helix</keyword>
<feature type="non-terminal residue" evidence="3">
    <location>
        <position position="210"/>
    </location>
</feature>
<evidence type="ECO:0000313" key="3">
    <source>
        <dbReference type="EMBL" id="SVC82999.1"/>
    </source>
</evidence>
<dbReference type="GO" id="GO:0022857">
    <property type="term" value="F:transmembrane transporter activity"/>
    <property type="evidence" value="ECO:0007669"/>
    <property type="project" value="TreeGrafter"/>
</dbReference>